<dbReference type="AlphaFoldDB" id="A0A2X3K6J2"/>
<name>A0A2X3K6J2_ECOLX</name>
<reference evidence="5 6" key="1">
    <citation type="submission" date="2018-06" db="EMBL/GenBank/DDBJ databases">
        <authorList>
            <consortium name="Pathogen Informatics"/>
            <person name="Doyle S."/>
        </authorList>
    </citation>
    <scope>NUCLEOTIDE SEQUENCE [LARGE SCALE GENOMIC DNA]</scope>
    <source>
        <strain evidence="5 6">NCTC8009</strain>
    </source>
</reference>
<dbReference type="InterPro" id="IPR007343">
    <property type="entry name" value="Uncharacterised_pept_Zn_put"/>
</dbReference>
<comment type="subcellular location">
    <subcellularLocation>
        <location evidence="1">Membrane</location>
        <topology evidence="1">Single-pass membrane protein</topology>
    </subcellularLocation>
</comment>
<evidence type="ECO:0000256" key="3">
    <source>
        <dbReference type="ARBA" id="ARBA00022989"/>
    </source>
</evidence>
<dbReference type="EMBL" id="UARW01000010">
    <property type="protein sequence ID" value="SQD02564.1"/>
    <property type="molecule type" value="Genomic_DNA"/>
</dbReference>
<proteinExistence type="predicted"/>
<sequence>MGPFYCPADGTVYIDLSFYDDMKDKLGADGDFAQGVRYRP</sequence>
<evidence type="ECO:0000256" key="2">
    <source>
        <dbReference type="ARBA" id="ARBA00022692"/>
    </source>
</evidence>
<evidence type="ECO:0000313" key="5">
    <source>
        <dbReference type="EMBL" id="SQD02564.1"/>
    </source>
</evidence>
<evidence type="ECO:0000313" key="6">
    <source>
        <dbReference type="Proteomes" id="UP000250991"/>
    </source>
</evidence>
<gene>
    <name evidence="5" type="ORF">NCTC8009_03025</name>
</gene>
<keyword evidence="3" id="KW-1133">Transmembrane helix</keyword>
<dbReference type="PANTHER" id="PTHR30168:SF0">
    <property type="entry name" value="INNER MEMBRANE PROTEIN"/>
    <property type="match status" value="1"/>
</dbReference>
<dbReference type="Pfam" id="PF04228">
    <property type="entry name" value="Zn_peptidase"/>
    <property type="match status" value="1"/>
</dbReference>
<dbReference type="PANTHER" id="PTHR30168">
    <property type="entry name" value="PUTATIVE MEMBRANE PROTEIN YPFJ"/>
    <property type="match status" value="1"/>
</dbReference>
<keyword evidence="4" id="KW-0472">Membrane</keyword>
<dbReference type="Proteomes" id="UP000250991">
    <property type="component" value="Unassembled WGS sequence"/>
</dbReference>
<accession>A0A2X3K6J2</accession>
<evidence type="ECO:0000256" key="1">
    <source>
        <dbReference type="ARBA" id="ARBA00004167"/>
    </source>
</evidence>
<keyword evidence="2" id="KW-0812">Transmembrane</keyword>
<evidence type="ECO:0000256" key="4">
    <source>
        <dbReference type="ARBA" id="ARBA00023136"/>
    </source>
</evidence>
<organism evidence="5 6">
    <name type="scientific">Escherichia coli</name>
    <dbReference type="NCBI Taxonomy" id="562"/>
    <lineage>
        <taxon>Bacteria</taxon>
        <taxon>Pseudomonadati</taxon>
        <taxon>Pseudomonadota</taxon>
        <taxon>Gammaproteobacteria</taxon>
        <taxon>Enterobacterales</taxon>
        <taxon>Enterobacteriaceae</taxon>
        <taxon>Escherichia</taxon>
    </lineage>
</organism>
<dbReference type="GO" id="GO:0016020">
    <property type="term" value="C:membrane"/>
    <property type="evidence" value="ECO:0007669"/>
    <property type="project" value="UniProtKB-SubCell"/>
</dbReference>
<protein>
    <submittedName>
        <fullName evidence="5">Putative peptidase</fullName>
    </submittedName>
</protein>